<dbReference type="InterPro" id="IPR006311">
    <property type="entry name" value="TAT_signal"/>
</dbReference>
<dbReference type="GO" id="GO:0046677">
    <property type="term" value="P:response to antibiotic"/>
    <property type="evidence" value="ECO:0007669"/>
    <property type="project" value="InterPro"/>
</dbReference>
<dbReference type="Proteomes" id="UP000382577">
    <property type="component" value="Unassembled WGS sequence"/>
</dbReference>
<proteinExistence type="inferred from homology"/>
<dbReference type="PROSITE" id="PS51318">
    <property type="entry name" value="TAT"/>
    <property type="match status" value="1"/>
</dbReference>
<evidence type="ECO:0000313" key="8">
    <source>
        <dbReference type="Proteomes" id="UP000382577"/>
    </source>
</evidence>
<dbReference type="InterPro" id="IPR000871">
    <property type="entry name" value="Beta-lactam_class-A"/>
</dbReference>
<dbReference type="AlphaFoldDB" id="A0A5E4TN15"/>
<feature type="domain" description="Beta-lactamase class A catalytic" evidence="6">
    <location>
        <begin position="69"/>
        <end position="248"/>
    </location>
</feature>
<dbReference type="GO" id="GO:0008800">
    <property type="term" value="F:beta-lactamase activity"/>
    <property type="evidence" value="ECO:0007669"/>
    <property type="project" value="UniProtKB-EC"/>
</dbReference>
<dbReference type="SUPFAM" id="SSF56601">
    <property type="entry name" value="beta-lactamase/transpeptidase-like"/>
    <property type="match status" value="1"/>
</dbReference>
<gene>
    <name evidence="7" type="ORF">PFI31113_01424</name>
</gene>
<evidence type="ECO:0000256" key="3">
    <source>
        <dbReference type="ARBA" id="ARBA00012865"/>
    </source>
</evidence>
<dbReference type="RefSeq" id="WP_150599155.1">
    <property type="nucleotide sequence ID" value="NZ_CABPRW010000003.1"/>
</dbReference>
<evidence type="ECO:0000256" key="1">
    <source>
        <dbReference type="ARBA" id="ARBA00001526"/>
    </source>
</evidence>
<organism evidence="7 8">
    <name type="scientific">Pandoraea fibrosis</name>
    <dbReference type="NCBI Taxonomy" id="1891094"/>
    <lineage>
        <taxon>Bacteria</taxon>
        <taxon>Pseudomonadati</taxon>
        <taxon>Pseudomonadota</taxon>
        <taxon>Betaproteobacteria</taxon>
        <taxon>Burkholderiales</taxon>
        <taxon>Burkholderiaceae</taxon>
        <taxon>Pandoraea</taxon>
    </lineage>
</organism>
<evidence type="ECO:0000256" key="4">
    <source>
        <dbReference type="ARBA" id="ARBA00030171"/>
    </source>
</evidence>
<comment type="similarity">
    <text evidence="2">Belongs to the class-A beta-lactamase family.</text>
</comment>
<dbReference type="PANTHER" id="PTHR35333">
    <property type="entry name" value="BETA-LACTAMASE"/>
    <property type="match status" value="1"/>
</dbReference>
<dbReference type="GO" id="GO:0030655">
    <property type="term" value="P:beta-lactam antibiotic catabolic process"/>
    <property type="evidence" value="ECO:0007669"/>
    <property type="project" value="InterPro"/>
</dbReference>
<dbReference type="InterPro" id="IPR045155">
    <property type="entry name" value="Beta-lactam_cat"/>
</dbReference>
<dbReference type="PANTHER" id="PTHR35333:SF3">
    <property type="entry name" value="BETA-LACTAMASE-TYPE TRANSPEPTIDASE FOLD CONTAINING PROTEIN"/>
    <property type="match status" value="1"/>
</dbReference>
<protein>
    <recommendedName>
        <fullName evidence="3">beta-lactamase</fullName>
        <ecNumber evidence="3">3.5.2.6</ecNumber>
    </recommendedName>
    <alternativeName>
        <fullName evidence="4">Penicillinase</fullName>
    </alternativeName>
</protein>
<dbReference type="Pfam" id="PF13354">
    <property type="entry name" value="Beta-lactamase2"/>
    <property type="match status" value="1"/>
</dbReference>
<dbReference type="OrthoDB" id="9784149at2"/>
<name>A0A5E4TN15_9BURK</name>
<comment type="catalytic activity">
    <reaction evidence="1">
        <text>a beta-lactam + H2O = a substituted beta-amino acid</text>
        <dbReference type="Rhea" id="RHEA:20401"/>
        <dbReference type="ChEBI" id="CHEBI:15377"/>
        <dbReference type="ChEBI" id="CHEBI:35627"/>
        <dbReference type="ChEBI" id="CHEBI:140347"/>
        <dbReference type="EC" id="3.5.2.6"/>
    </reaction>
</comment>
<dbReference type="Gene3D" id="3.40.710.10">
    <property type="entry name" value="DD-peptidase/beta-lactamase superfamily"/>
    <property type="match status" value="1"/>
</dbReference>
<sequence>MTTFQPTRRHALKLAATSLAAPSLLATAPQVLAAGVADVDVAVQRFGALAPQTSNCLIEAGGANGQVWRAAYAPDRQLFVGSAVKTFILAQFLRDTETGRGGLTTLNPCTVDDSVRSPGSPVLVGLTGTTPYRTALECMISHSDNTGTDIALAAVGPDRVRALIADAGLRATRIPDSTRKLFSYLAGADSGVDLGWAGMVKLGNNENLGLKPRTDVINDKQAMLSTASEMVRWYQQSLAGKFFSKPSSLTEYKRIQATADALWMAVPDGHLSFGKGGSLDWESFHCLCFAGQMQVRTTPVTFCFTLNLSGGKLSTERTGEFIDAASAALKAAAAAVPA</sequence>
<dbReference type="EMBL" id="CABPRW010000003">
    <property type="protein sequence ID" value="VVD87549.1"/>
    <property type="molecule type" value="Genomic_DNA"/>
</dbReference>
<feature type="chain" id="PRO_5023116462" description="beta-lactamase" evidence="5">
    <location>
        <begin position="34"/>
        <end position="338"/>
    </location>
</feature>
<evidence type="ECO:0000313" key="7">
    <source>
        <dbReference type="EMBL" id="VVD87549.1"/>
    </source>
</evidence>
<feature type="signal peptide" evidence="5">
    <location>
        <begin position="1"/>
        <end position="33"/>
    </location>
</feature>
<evidence type="ECO:0000256" key="2">
    <source>
        <dbReference type="ARBA" id="ARBA00009009"/>
    </source>
</evidence>
<evidence type="ECO:0000259" key="6">
    <source>
        <dbReference type="Pfam" id="PF13354"/>
    </source>
</evidence>
<dbReference type="InterPro" id="IPR012338">
    <property type="entry name" value="Beta-lactam/transpept-like"/>
</dbReference>
<dbReference type="EC" id="3.5.2.6" evidence="3"/>
<accession>A0A5E4TN15</accession>
<reference evidence="7 8" key="1">
    <citation type="submission" date="2019-08" db="EMBL/GenBank/DDBJ databases">
        <authorList>
            <person name="Peeters C."/>
        </authorList>
    </citation>
    <scope>NUCLEOTIDE SEQUENCE [LARGE SCALE GENOMIC DNA]</scope>
    <source>
        <strain evidence="7 8">LMG 31113</strain>
    </source>
</reference>
<keyword evidence="5" id="KW-0732">Signal</keyword>
<evidence type="ECO:0000256" key="5">
    <source>
        <dbReference type="SAM" id="SignalP"/>
    </source>
</evidence>